<protein>
    <submittedName>
        <fullName evidence="2">AsnC family protein</fullName>
    </submittedName>
</protein>
<dbReference type="InterPro" id="IPR019887">
    <property type="entry name" value="Tscrpt_reg_AsnC/Lrp_C"/>
</dbReference>
<sequence length="99" mass="11182">METRHENYPMSITELMELESEYSVKAYILIKADPREIPSIMLALSTFEGVRTADVVTGPYDIIVFAEVKNQDELGRLVINKIHSLEGVKEALTCVVVRI</sequence>
<dbReference type="Gene3D" id="3.30.70.920">
    <property type="match status" value="1"/>
</dbReference>
<dbReference type="SUPFAM" id="SSF54909">
    <property type="entry name" value="Dimeric alpha+beta barrel"/>
    <property type="match status" value="1"/>
</dbReference>
<dbReference type="Proteomes" id="UP000189810">
    <property type="component" value="Chromosome I"/>
</dbReference>
<dbReference type="RefSeq" id="WP_079653614.1">
    <property type="nucleotide sequence ID" value="NZ_LT670846.1"/>
</dbReference>
<proteinExistence type="predicted"/>
<evidence type="ECO:0000313" key="2">
    <source>
        <dbReference type="EMBL" id="SHK25172.1"/>
    </source>
</evidence>
<name>A0A1M6QY19_9AQUI</name>
<evidence type="ECO:0000259" key="1">
    <source>
        <dbReference type="Pfam" id="PF01037"/>
    </source>
</evidence>
<dbReference type="EMBL" id="LT670846">
    <property type="protein sequence ID" value="SHK25172.1"/>
    <property type="molecule type" value="Genomic_DNA"/>
</dbReference>
<reference evidence="2 3" key="1">
    <citation type="submission" date="2016-11" db="EMBL/GenBank/DDBJ databases">
        <authorList>
            <person name="Jaros S."/>
            <person name="Januszkiewicz K."/>
            <person name="Wedrychowicz H."/>
        </authorList>
    </citation>
    <scope>NUCLEOTIDE SEQUENCE [LARGE SCALE GENOMIC DNA]</scope>
    <source>
        <strain evidence="2 3">DSM 19557</strain>
    </source>
</reference>
<dbReference type="OrthoDB" id="9797216at2"/>
<gene>
    <name evidence="2" type="ORF">SAMN05444391_0445</name>
</gene>
<dbReference type="Pfam" id="PF01037">
    <property type="entry name" value="AsnC_trans_reg"/>
    <property type="match status" value="1"/>
</dbReference>
<organism evidence="2 3">
    <name type="scientific">Thermocrinis minervae</name>
    <dbReference type="NCBI Taxonomy" id="381751"/>
    <lineage>
        <taxon>Bacteria</taxon>
        <taxon>Pseudomonadati</taxon>
        <taxon>Aquificota</taxon>
        <taxon>Aquificia</taxon>
        <taxon>Aquificales</taxon>
        <taxon>Aquificaceae</taxon>
        <taxon>Thermocrinis</taxon>
    </lineage>
</organism>
<keyword evidence="3" id="KW-1185">Reference proteome</keyword>
<evidence type="ECO:0000313" key="3">
    <source>
        <dbReference type="Proteomes" id="UP000189810"/>
    </source>
</evidence>
<accession>A0A1M6QY19</accession>
<dbReference type="STRING" id="381751.SAMN05444391_0445"/>
<dbReference type="InterPro" id="IPR011008">
    <property type="entry name" value="Dimeric_a/b-barrel"/>
</dbReference>
<feature type="domain" description="Transcription regulator AsnC/Lrp ligand binding" evidence="1">
    <location>
        <begin position="28"/>
        <end position="98"/>
    </location>
</feature>
<dbReference type="AlphaFoldDB" id="A0A1M6QY19"/>